<feature type="transmembrane region" description="Helical" evidence="1">
    <location>
        <begin position="40"/>
        <end position="60"/>
    </location>
</feature>
<keyword evidence="1" id="KW-0812">Transmembrane</keyword>
<keyword evidence="3" id="KW-1185">Reference proteome</keyword>
<name>A0ABQ7CV65_BRACR</name>
<keyword evidence="1" id="KW-0472">Membrane</keyword>
<protein>
    <submittedName>
        <fullName evidence="2">Uncharacterized protein</fullName>
    </submittedName>
</protein>
<evidence type="ECO:0000313" key="2">
    <source>
        <dbReference type="EMBL" id="KAF3563952.1"/>
    </source>
</evidence>
<dbReference type="Proteomes" id="UP000266723">
    <property type="component" value="Unassembled WGS sequence"/>
</dbReference>
<comment type="caution">
    <text evidence="2">The sequence shown here is derived from an EMBL/GenBank/DDBJ whole genome shotgun (WGS) entry which is preliminary data.</text>
</comment>
<proteinExistence type="predicted"/>
<evidence type="ECO:0000256" key="1">
    <source>
        <dbReference type="SAM" id="Phobius"/>
    </source>
</evidence>
<gene>
    <name evidence="2" type="ORF">DY000_02012240</name>
</gene>
<dbReference type="EMBL" id="QGKV02000759">
    <property type="protein sequence ID" value="KAF3563952.1"/>
    <property type="molecule type" value="Genomic_DNA"/>
</dbReference>
<organism evidence="2 3">
    <name type="scientific">Brassica cretica</name>
    <name type="common">Mustard</name>
    <dbReference type="NCBI Taxonomy" id="69181"/>
    <lineage>
        <taxon>Eukaryota</taxon>
        <taxon>Viridiplantae</taxon>
        <taxon>Streptophyta</taxon>
        <taxon>Embryophyta</taxon>
        <taxon>Tracheophyta</taxon>
        <taxon>Spermatophyta</taxon>
        <taxon>Magnoliopsida</taxon>
        <taxon>eudicotyledons</taxon>
        <taxon>Gunneridae</taxon>
        <taxon>Pentapetalae</taxon>
        <taxon>rosids</taxon>
        <taxon>malvids</taxon>
        <taxon>Brassicales</taxon>
        <taxon>Brassicaceae</taxon>
        <taxon>Brassiceae</taxon>
        <taxon>Brassica</taxon>
    </lineage>
</organism>
<reference evidence="2 3" key="1">
    <citation type="journal article" date="2020" name="BMC Genomics">
        <title>Intraspecific diversification of the crop wild relative Brassica cretica Lam. using demographic model selection.</title>
        <authorList>
            <person name="Kioukis A."/>
            <person name="Michalopoulou V.A."/>
            <person name="Briers L."/>
            <person name="Pirintsos S."/>
            <person name="Studholme D.J."/>
            <person name="Pavlidis P."/>
            <person name="Sarris P.F."/>
        </authorList>
    </citation>
    <scope>NUCLEOTIDE SEQUENCE [LARGE SCALE GENOMIC DNA]</scope>
    <source>
        <strain evidence="3">cv. PFS-1207/04</strain>
    </source>
</reference>
<sequence>MLVRGVETSGREERLRFPAYEIRINRKSTEDKAQIQNRHGFFFCSSTISPSSFVISLYLFSILRRVKRERDDSDEKPI</sequence>
<accession>A0ABQ7CV65</accession>
<evidence type="ECO:0000313" key="3">
    <source>
        <dbReference type="Proteomes" id="UP000266723"/>
    </source>
</evidence>
<keyword evidence="1" id="KW-1133">Transmembrane helix</keyword>